<dbReference type="AlphaFoldDB" id="A0A498D8U2"/>
<dbReference type="GO" id="GO:0005524">
    <property type="term" value="F:ATP binding"/>
    <property type="evidence" value="ECO:0007669"/>
    <property type="project" value="UniProtKB-KW"/>
</dbReference>
<dbReference type="RefSeq" id="WP_121522074.1">
    <property type="nucleotide sequence ID" value="NZ_RCHR01000002.1"/>
</dbReference>
<proteinExistence type="inferred from homology"/>
<dbReference type="GO" id="GO:0015645">
    <property type="term" value="F:fatty acid ligase activity"/>
    <property type="evidence" value="ECO:0007669"/>
    <property type="project" value="TreeGrafter"/>
</dbReference>
<name>A0A498D8U2_9BACI</name>
<dbReference type="PROSITE" id="PS00455">
    <property type="entry name" value="AMP_BINDING"/>
    <property type="match status" value="1"/>
</dbReference>
<dbReference type="Gene3D" id="3.30.300.30">
    <property type="match status" value="1"/>
</dbReference>
<sequence>MKYEELIKQFSWNEAEKEFSGNPNGVFNIAYEICDRWAKDPNRVAIQWEDISGEREEWTYKKLKEESDRMANAMKSMGIKKGDRIAGLLGKEMELVIMFIATWKIGAVYVPLFTAFGPDAILHRIKDCGVKLLLTNEEQKRKLEGIDISFEVLLADGLTDDGKTFWEYVHSFSCNHEIEKTLGDEPAIIQYTSGTTGLPKGAIMKQKSLFSIYPYFKYAMHIEEEDIFFGGPDLGWAFGLIACTLGPLKFGARVVLYNGRFDVEKLYQVFERYHVTSLAYTPTAYRMMMAARTVILKKYRIKISKFSSAGEPLDGEVVKFFEKNFGRAIYDHYGSTETSNIVNNYNIVDMKIKPGSMGLPLPGYQVVLIDEKGNLVKRGETGQIAVETNREKACFGGYWNNDEKLKEKILGKWLLTGDLAKQDEEGYFWFQGRADDIISSAGYRIGPTEVEASLMEHPVVLEAAVVGKPDGIKGEIVKAFIVLNDMHEPSEDLKQELSLFVKNKLSKHQYPREIEFLKELPKTQSGKIQRTLLKRREYEK</sequence>
<feature type="domain" description="AMP-dependent synthetase/ligase" evidence="5">
    <location>
        <begin position="36"/>
        <end position="399"/>
    </location>
</feature>
<dbReference type="InterPro" id="IPR025110">
    <property type="entry name" value="AMP-bd_C"/>
</dbReference>
<gene>
    <name evidence="7" type="ORF">D8M04_06380</name>
</gene>
<evidence type="ECO:0000256" key="3">
    <source>
        <dbReference type="ARBA" id="ARBA00022741"/>
    </source>
</evidence>
<dbReference type="InterPro" id="IPR000873">
    <property type="entry name" value="AMP-dep_synth/lig_dom"/>
</dbReference>
<reference evidence="7 8" key="1">
    <citation type="submission" date="2018-10" db="EMBL/GenBank/DDBJ databases">
        <title>Oceanobacillus sp. YLB-02 draft genome.</title>
        <authorList>
            <person name="Yu L."/>
        </authorList>
    </citation>
    <scope>NUCLEOTIDE SEQUENCE [LARGE SCALE GENOMIC DNA]</scope>
    <source>
        <strain evidence="7 8">YLB-02</strain>
    </source>
</reference>
<dbReference type="GO" id="GO:0016405">
    <property type="term" value="F:CoA-ligase activity"/>
    <property type="evidence" value="ECO:0007669"/>
    <property type="project" value="UniProtKB-ARBA"/>
</dbReference>
<dbReference type="FunFam" id="3.30.300.30:FF:000005">
    <property type="entry name" value="Acyl-coenzyme A synthetase ACSM5, mitochondrial"/>
    <property type="match status" value="1"/>
</dbReference>
<dbReference type="InterPro" id="IPR051087">
    <property type="entry name" value="Mitochondrial_ACSM"/>
</dbReference>
<dbReference type="GO" id="GO:0006637">
    <property type="term" value="P:acyl-CoA metabolic process"/>
    <property type="evidence" value="ECO:0007669"/>
    <property type="project" value="TreeGrafter"/>
</dbReference>
<evidence type="ECO:0000313" key="8">
    <source>
        <dbReference type="Proteomes" id="UP000270219"/>
    </source>
</evidence>
<dbReference type="InterPro" id="IPR020845">
    <property type="entry name" value="AMP-binding_CS"/>
</dbReference>
<dbReference type="Proteomes" id="UP000270219">
    <property type="component" value="Unassembled WGS sequence"/>
</dbReference>
<keyword evidence="2 7" id="KW-0436">Ligase</keyword>
<organism evidence="7 8">
    <name type="scientific">Oceanobacillus piezotolerans</name>
    <dbReference type="NCBI Taxonomy" id="2448030"/>
    <lineage>
        <taxon>Bacteria</taxon>
        <taxon>Bacillati</taxon>
        <taxon>Bacillota</taxon>
        <taxon>Bacilli</taxon>
        <taxon>Bacillales</taxon>
        <taxon>Bacillaceae</taxon>
        <taxon>Oceanobacillus</taxon>
    </lineage>
</organism>
<dbReference type="OrthoDB" id="9778383at2"/>
<evidence type="ECO:0000256" key="4">
    <source>
        <dbReference type="ARBA" id="ARBA00022840"/>
    </source>
</evidence>
<dbReference type="InterPro" id="IPR042099">
    <property type="entry name" value="ANL_N_sf"/>
</dbReference>
<dbReference type="Pfam" id="PF00501">
    <property type="entry name" value="AMP-binding"/>
    <property type="match status" value="1"/>
</dbReference>
<keyword evidence="4" id="KW-0067">ATP-binding</keyword>
<keyword evidence="8" id="KW-1185">Reference proteome</keyword>
<evidence type="ECO:0000259" key="6">
    <source>
        <dbReference type="Pfam" id="PF13193"/>
    </source>
</evidence>
<evidence type="ECO:0000256" key="1">
    <source>
        <dbReference type="ARBA" id="ARBA00006432"/>
    </source>
</evidence>
<dbReference type="EMBL" id="RCHR01000002">
    <property type="protein sequence ID" value="RLL46823.1"/>
    <property type="molecule type" value="Genomic_DNA"/>
</dbReference>
<evidence type="ECO:0000256" key="2">
    <source>
        <dbReference type="ARBA" id="ARBA00022598"/>
    </source>
</evidence>
<evidence type="ECO:0000313" key="7">
    <source>
        <dbReference type="EMBL" id="RLL46823.1"/>
    </source>
</evidence>
<dbReference type="SUPFAM" id="SSF56801">
    <property type="entry name" value="Acetyl-CoA synthetase-like"/>
    <property type="match status" value="1"/>
</dbReference>
<feature type="domain" description="AMP-binding enzyme C-terminal" evidence="6">
    <location>
        <begin position="449"/>
        <end position="527"/>
    </location>
</feature>
<accession>A0A498D8U2</accession>
<dbReference type="Pfam" id="PF13193">
    <property type="entry name" value="AMP-binding_C"/>
    <property type="match status" value="1"/>
</dbReference>
<dbReference type="InterPro" id="IPR045851">
    <property type="entry name" value="AMP-bd_C_sf"/>
</dbReference>
<dbReference type="GO" id="GO:0004321">
    <property type="term" value="F:fatty-acyl-CoA synthase activity"/>
    <property type="evidence" value="ECO:0007669"/>
    <property type="project" value="TreeGrafter"/>
</dbReference>
<keyword evidence="3" id="KW-0547">Nucleotide-binding</keyword>
<dbReference type="PANTHER" id="PTHR43605:SF10">
    <property type="entry name" value="ACYL-COA SYNTHETASE MEDIUM CHAIN FAMILY MEMBER 3"/>
    <property type="match status" value="1"/>
</dbReference>
<comment type="similarity">
    <text evidence="1">Belongs to the ATP-dependent AMP-binding enzyme family.</text>
</comment>
<comment type="caution">
    <text evidence="7">The sequence shown here is derived from an EMBL/GenBank/DDBJ whole genome shotgun (WGS) entry which is preliminary data.</text>
</comment>
<evidence type="ECO:0000259" key="5">
    <source>
        <dbReference type="Pfam" id="PF00501"/>
    </source>
</evidence>
<protein>
    <submittedName>
        <fullName evidence="7">Acetate--CoA ligase</fullName>
    </submittedName>
</protein>
<dbReference type="GO" id="GO:0006633">
    <property type="term" value="P:fatty acid biosynthetic process"/>
    <property type="evidence" value="ECO:0007669"/>
    <property type="project" value="TreeGrafter"/>
</dbReference>
<dbReference type="Gene3D" id="3.40.50.12780">
    <property type="entry name" value="N-terminal domain of ligase-like"/>
    <property type="match status" value="1"/>
</dbReference>
<dbReference type="PANTHER" id="PTHR43605">
    <property type="entry name" value="ACYL-COENZYME A SYNTHETASE"/>
    <property type="match status" value="1"/>
</dbReference>